<gene>
    <name evidence="6" type="ORF">GGQ22_11045</name>
</gene>
<evidence type="ECO:0000259" key="5">
    <source>
        <dbReference type="PROSITE" id="PS51186"/>
    </source>
</evidence>
<dbReference type="GO" id="GO:0046417">
    <property type="term" value="P:chorismate metabolic process"/>
    <property type="evidence" value="ECO:0007669"/>
    <property type="project" value="InterPro"/>
</dbReference>
<dbReference type="Gene3D" id="1.20.59.10">
    <property type="entry name" value="Chorismate mutase"/>
    <property type="match status" value="1"/>
</dbReference>
<feature type="domain" description="N-acetyltransferase" evidence="5">
    <location>
        <begin position="30"/>
        <end position="174"/>
    </location>
</feature>
<dbReference type="InterPro" id="IPR000182">
    <property type="entry name" value="GNAT_dom"/>
</dbReference>
<evidence type="ECO:0000313" key="7">
    <source>
        <dbReference type="Proteomes" id="UP000433406"/>
    </source>
</evidence>
<accession>A0A6I3JC40</accession>
<feature type="domain" description="Chorismate mutase" evidence="4">
    <location>
        <begin position="171"/>
        <end position="254"/>
    </location>
</feature>
<keyword evidence="2" id="KW-0012">Acyltransferase</keyword>
<dbReference type="SMART" id="SM00830">
    <property type="entry name" value="CM_2"/>
    <property type="match status" value="1"/>
</dbReference>
<dbReference type="AlphaFoldDB" id="A0A6I3JC40"/>
<keyword evidence="1 6" id="KW-0808">Transferase</keyword>
<dbReference type="PROSITE" id="PS51186">
    <property type="entry name" value="GNAT"/>
    <property type="match status" value="1"/>
</dbReference>
<dbReference type="SUPFAM" id="SSF48600">
    <property type="entry name" value="Chorismate mutase II"/>
    <property type="match status" value="1"/>
</dbReference>
<evidence type="ECO:0000256" key="2">
    <source>
        <dbReference type="ARBA" id="ARBA00023315"/>
    </source>
</evidence>
<dbReference type="InterPro" id="IPR050832">
    <property type="entry name" value="Bact_Acetyltransf"/>
</dbReference>
<name>A0A6I3JC40_9ACTN</name>
<dbReference type="Gene3D" id="3.40.630.30">
    <property type="match status" value="1"/>
</dbReference>
<proteinExistence type="predicted"/>
<sequence>MSRRTPTTWPTRSRSSVAPAESGPGPLPDVTVRPAVPADVGDLAAVHLRARRAAPMPEPAHPDSTLAPFLATRIGADQVWVAEAGERVVGYARHTASWLDDLYVDPSAARRGVGTLLLDVVKDRLPDGFCLWVFESNTPARAFYALHGLLALERTDGSANEERSPDIRMAWPGRDPVAFLRGLVDEVDAELGDLLARRAALTRAIQPLKTDPSRDPAREREVAERIARRVPELGTDRLVPVVDAIITASLDAAR</sequence>
<dbReference type="EMBL" id="WLCI01000011">
    <property type="protein sequence ID" value="MTB95623.1"/>
    <property type="molecule type" value="Genomic_DNA"/>
</dbReference>
<dbReference type="Proteomes" id="UP000433406">
    <property type="component" value="Unassembled WGS sequence"/>
</dbReference>
<comment type="caution">
    <text evidence="6">The sequence shown here is derived from an EMBL/GenBank/DDBJ whole genome shotgun (WGS) entry which is preliminary data.</text>
</comment>
<dbReference type="InterPro" id="IPR036979">
    <property type="entry name" value="CM_dom_sf"/>
</dbReference>
<reference evidence="6 7" key="1">
    <citation type="submission" date="2019-10" db="EMBL/GenBank/DDBJ databases">
        <title>Nocardioides novel species isolated from the excrement of Marmot.</title>
        <authorList>
            <person name="Zhang G."/>
        </authorList>
    </citation>
    <scope>NUCLEOTIDE SEQUENCE [LARGE SCALE GENOMIC DNA]</scope>
    <source>
        <strain evidence="7">zg-579</strain>
    </source>
</reference>
<dbReference type="InterPro" id="IPR016181">
    <property type="entry name" value="Acyl_CoA_acyltransferase"/>
</dbReference>
<dbReference type="SUPFAM" id="SSF55729">
    <property type="entry name" value="Acyl-CoA N-acyltransferases (Nat)"/>
    <property type="match status" value="1"/>
</dbReference>
<dbReference type="InterPro" id="IPR002701">
    <property type="entry name" value="CM_II_prokaryot"/>
</dbReference>
<evidence type="ECO:0000256" key="1">
    <source>
        <dbReference type="ARBA" id="ARBA00022679"/>
    </source>
</evidence>
<feature type="compositionally biased region" description="Low complexity" evidence="3">
    <location>
        <begin position="1"/>
        <end position="16"/>
    </location>
</feature>
<dbReference type="GO" id="GO:0016747">
    <property type="term" value="F:acyltransferase activity, transferring groups other than amino-acyl groups"/>
    <property type="evidence" value="ECO:0007669"/>
    <property type="project" value="InterPro"/>
</dbReference>
<dbReference type="InterPro" id="IPR036263">
    <property type="entry name" value="Chorismate_II_sf"/>
</dbReference>
<feature type="region of interest" description="Disordered" evidence="3">
    <location>
        <begin position="1"/>
        <end position="34"/>
    </location>
</feature>
<dbReference type="Pfam" id="PF00583">
    <property type="entry name" value="Acetyltransf_1"/>
    <property type="match status" value="1"/>
</dbReference>
<dbReference type="PANTHER" id="PTHR43877">
    <property type="entry name" value="AMINOALKYLPHOSPHONATE N-ACETYLTRANSFERASE-RELATED-RELATED"/>
    <property type="match status" value="1"/>
</dbReference>
<dbReference type="GO" id="GO:0004106">
    <property type="term" value="F:chorismate mutase activity"/>
    <property type="evidence" value="ECO:0007669"/>
    <property type="project" value="InterPro"/>
</dbReference>
<dbReference type="Pfam" id="PF01817">
    <property type="entry name" value="CM_2"/>
    <property type="match status" value="1"/>
</dbReference>
<dbReference type="CDD" id="cd04301">
    <property type="entry name" value="NAT_SF"/>
    <property type="match status" value="1"/>
</dbReference>
<organism evidence="6 7">
    <name type="scientific">Nocardioides marmotae</name>
    <dbReference type="NCBI Taxonomy" id="2663857"/>
    <lineage>
        <taxon>Bacteria</taxon>
        <taxon>Bacillati</taxon>
        <taxon>Actinomycetota</taxon>
        <taxon>Actinomycetes</taxon>
        <taxon>Propionibacteriales</taxon>
        <taxon>Nocardioidaceae</taxon>
        <taxon>Nocardioides</taxon>
    </lineage>
</organism>
<evidence type="ECO:0000259" key="4">
    <source>
        <dbReference type="PROSITE" id="PS51168"/>
    </source>
</evidence>
<evidence type="ECO:0000256" key="3">
    <source>
        <dbReference type="SAM" id="MobiDB-lite"/>
    </source>
</evidence>
<dbReference type="PROSITE" id="PS51168">
    <property type="entry name" value="CHORISMATE_MUT_2"/>
    <property type="match status" value="1"/>
</dbReference>
<protein>
    <submittedName>
        <fullName evidence="6">GNAT family N-acetyltransferase</fullName>
    </submittedName>
</protein>
<evidence type="ECO:0000313" key="6">
    <source>
        <dbReference type="EMBL" id="MTB95623.1"/>
    </source>
</evidence>
<keyword evidence="7" id="KW-1185">Reference proteome</keyword>